<comment type="catalytic activity">
    <reaction evidence="15">
        <text>L-arginyl-L-alpha-amino acid(out) = L-arginyl-L-alpha-amino acid(in)</text>
        <dbReference type="Rhea" id="RHEA:79371"/>
        <dbReference type="ChEBI" id="CHEBI:84315"/>
    </reaction>
</comment>
<comment type="catalytic activity">
    <reaction evidence="9">
        <text>L-histidyl-glycine(out) = L-histidyl-glycine(in)</text>
        <dbReference type="Rhea" id="RHEA:79395"/>
        <dbReference type="ChEBI" id="CHEBI:229957"/>
    </reaction>
</comment>
<evidence type="ECO:0000256" key="20">
    <source>
        <dbReference type="ARBA" id="ARBA00044924"/>
    </source>
</evidence>
<comment type="catalytic activity">
    <reaction evidence="11">
        <text>L-alpha-aminoacyl-L-histidine(out) = L-alpha-aminoacyl-L-histidine(in)</text>
        <dbReference type="Rhea" id="RHEA:79375"/>
        <dbReference type="ChEBI" id="CHEBI:229967"/>
    </reaction>
</comment>
<reference evidence="26" key="1">
    <citation type="submission" date="2021-01" db="EMBL/GenBank/DDBJ databases">
        <authorList>
            <person name="Corre E."/>
            <person name="Pelletier E."/>
            <person name="Niang G."/>
            <person name="Scheremetjew M."/>
            <person name="Finn R."/>
            <person name="Kale V."/>
            <person name="Holt S."/>
            <person name="Cochrane G."/>
            <person name="Meng A."/>
            <person name="Brown T."/>
            <person name="Cohen L."/>
        </authorList>
    </citation>
    <scope>NUCLEOTIDE SEQUENCE</scope>
    <source>
        <strain evidence="26">379</strain>
    </source>
</reference>
<evidence type="ECO:0000256" key="4">
    <source>
        <dbReference type="ARBA" id="ARBA00022692"/>
    </source>
</evidence>
<proteinExistence type="inferred from homology"/>
<evidence type="ECO:0000256" key="23">
    <source>
        <dbReference type="ARBA" id="ARBA00045709"/>
    </source>
</evidence>
<feature type="transmembrane region" description="Helical" evidence="25">
    <location>
        <begin position="215"/>
        <end position="237"/>
    </location>
</feature>
<keyword evidence="6 25" id="KW-0472">Membrane</keyword>
<evidence type="ECO:0000256" key="22">
    <source>
        <dbReference type="ARBA" id="ARBA00045018"/>
    </source>
</evidence>
<comment type="catalytic activity">
    <reaction evidence="13">
        <text>L-alpha-aminoacyl-L-lysine(out) = L-alpha-aminoacyl-L-lysine(in)</text>
        <dbReference type="Rhea" id="RHEA:79383"/>
        <dbReference type="ChEBI" id="CHEBI:229966"/>
    </reaction>
</comment>
<evidence type="ECO:0000256" key="1">
    <source>
        <dbReference type="ARBA" id="ARBA00004155"/>
    </source>
</evidence>
<comment type="catalytic activity">
    <reaction evidence="16">
        <text>L-lysyl-L-lysine(out) = L-lysyl-L-lysine(in)</text>
        <dbReference type="Rhea" id="RHEA:79403"/>
        <dbReference type="ChEBI" id="CHEBI:229956"/>
    </reaction>
</comment>
<evidence type="ECO:0000256" key="5">
    <source>
        <dbReference type="ARBA" id="ARBA00022989"/>
    </source>
</evidence>
<evidence type="ECO:0000256" key="14">
    <source>
        <dbReference type="ARBA" id="ARBA00044898"/>
    </source>
</evidence>
<evidence type="ECO:0000256" key="13">
    <source>
        <dbReference type="ARBA" id="ARBA00044893"/>
    </source>
</evidence>
<comment type="subunit">
    <text evidence="24">Homodimer. Interacts with lysosomal protein GLMP (via lumenal domain); the interaction starts while both proteins are still in the endoplasmic reticulum and is required for stabilization of MFSD1 in lysosomes but has no direct effect on its targeting to lysosomes or transporter activity.</text>
</comment>
<evidence type="ECO:0000256" key="16">
    <source>
        <dbReference type="ARBA" id="ARBA00044900"/>
    </source>
</evidence>
<feature type="transmembrane region" description="Helical" evidence="25">
    <location>
        <begin position="50"/>
        <end position="68"/>
    </location>
</feature>
<dbReference type="InterPro" id="IPR011701">
    <property type="entry name" value="MFS"/>
</dbReference>
<comment type="catalytic activity">
    <reaction evidence="12">
        <text>L-lysyl-L-alpha-amino acid(out) = L-lysyl-L-alpha-amino acid(in)</text>
        <dbReference type="Rhea" id="RHEA:79387"/>
        <dbReference type="ChEBI" id="CHEBI:229965"/>
    </reaction>
</comment>
<dbReference type="PANTHER" id="PTHR23512:SF3">
    <property type="entry name" value="MAJOR FACILITATOR SUPERFAMILY DOMAIN-CONTAINING PROTEIN 1"/>
    <property type="match status" value="1"/>
</dbReference>
<dbReference type="GO" id="GO:0005765">
    <property type="term" value="C:lysosomal membrane"/>
    <property type="evidence" value="ECO:0007669"/>
    <property type="project" value="UniProtKB-SubCell"/>
</dbReference>
<dbReference type="SUPFAM" id="SSF103473">
    <property type="entry name" value="MFS general substrate transporter"/>
    <property type="match status" value="1"/>
</dbReference>
<keyword evidence="4 25" id="KW-0812">Transmembrane</keyword>
<comment type="catalytic activity">
    <reaction evidence="8">
        <text>L-lysyl-L-alanine(out) = L-lysyl-L-alanine(in)</text>
        <dbReference type="Rhea" id="RHEA:79399"/>
        <dbReference type="ChEBI" id="CHEBI:229954"/>
    </reaction>
</comment>
<dbReference type="Pfam" id="PF07690">
    <property type="entry name" value="MFS_1"/>
    <property type="match status" value="1"/>
</dbReference>
<comment type="catalytic activity">
    <reaction evidence="18">
        <text>L-histidyl-L-alpha-amino acid(out) = L-histidyl-L-alpha-amino acid(in)</text>
        <dbReference type="Rhea" id="RHEA:79379"/>
        <dbReference type="ChEBI" id="CHEBI:229964"/>
    </reaction>
</comment>
<comment type="catalytic activity">
    <reaction evidence="10">
        <text>L-alpha-aminoacyl-L-arginine(out) = L-alpha-aminoacyl-L-arginine(in)</text>
        <dbReference type="Rhea" id="RHEA:79367"/>
        <dbReference type="ChEBI" id="CHEBI:229968"/>
    </reaction>
</comment>
<evidence type="ECO:0000256" key="2">
    <source>
        <dbReference type="ARBA" id="ARBA00008335"/>
    </source>
</evidence>
<evidence type="ECO:0000256" key="25">
    <source>
        <dbReference type="SAM" id="Phobius"/>
    </source>
</evidence>
<feature type="transmembrane region" description="Helical" evidence="25">
    <location>
        <begin position="493"/>
        <end position="515"/>
    </location>
</feature>
<comment type="subcellular location">
    <subcellularLocation>
        <location evidence="1">Lysosome membrane</location>
        <topology evidence="1">Multi-pass membrane protein</topology>
    </subcellularLocation>
</comment>
<evidence type="ECO:0000256" key="15">
    <source>
        <dbReference type="ARBA" id="ARBA00044899"/>
    </source>
</evidence>
<dbReference type="Gene3D" id="1.20.1250.20">
    <property type="entry name" value="MFS general substrate transporter like domains"/>
    <property type="match status" value="2"/>
</dbReference>
<evidence type="ECO:0000256" key="10">
    <source>
        <dbReference type="ARBA" id="ARBA00044881"/>
    </source>
</evidence>
<accession>A0A7S3SBR5</accession>
<dbReference type="GO" id="GO:0022857">
    <property type="term" value="F:transmembrane transporter activity"/>
    <property type="evidence" value="ECO:0007669"/>
    <property type="project" value="InterPro"/>
</dbReference>
<comment type="function">
    <text evidence="23">Lysosomal dipeptide uniporter that selectively exports lysine, arginine or histidine-containing dipeptides with a net positive charge from the lysosome lumen into the cytosol. Could play a role in a specific type of protein O-glycosylation indirectly regulating macrophages migration and tissue invasion. Also essential for liver homeostasis.</text>
</comment>
<dbReference type="InterPro" id="IPR052187">
    <property type="entry name" value="MFSD1"/>
</dbReference>
<protein>
    <recommendedName>
        <fullName evidence="21">Lysosomal dipeptide transporter MFSD1</fullName>
    </recommendedName>
    <alternativeName>
        <fullName evidence="22">Major facilitator superfamily domain-containing protein 1</fullName>
    </alternativeName>
</protein>
<evidence type="ECO:0000256" key="8">
    <source>
        <dbReference type="ARBA" id="ARBA00044876"/>
    </source>
</evidence>
<evidence type="ECO:0000256" key="17">
    <source>
        <dbReference type="ARBA" id="ARBA00044903"/>
    </source>
</evidence>
<organism evidence="26">
    <name type="scientific">Emiliania huxleyi</name>
    <name type="common">Coccolithophore</name>
    <name type="synonym">Pontosphaera huxleyi</name>
    <dbReference type="NCBI Taxonomy" id="2903"/>
    <lineage>
        <taxon>Eukaryota</taxon>
        <taxon>Haptista</taxon>
        <taxon>Haptophyta</taxon>
        <taxon>Prymnesiophyceae</taxon>
        <taxon>Isochrysidales</taxon>
        <taxon>Noelaerhabdaceae</taxon>
        <taxon>Emiliania</taxon>
    </lineage>
</organism>
<comment type="catalytic activity">
    <reaction evidence="19">
        <text>L-alanyl-L-lysine(out) = L-alanyl-L-lysine(in)</text>
        <dbReference type="Rhea" id="RHEA:79415"/>
        <dbReference type="ChEBI" id="CHEBI:192470"/>
    </reaction>
</comment>
<comment type="catalytic activity">
    <reaction evidence="14">
        <text>L-aspartyl-L-lysine(out) = L-aspartyl-L-lysine(in)</text>
        <dbReference type="Rhea" id="RHEA:79411"/>
        <dbReference type="ChEBI" id="CHEBI:229953"/>
    </reaction>
</comment>
<feature type="transmembrane region" description="Helical" evidence="25">
    <location>
        <begin position="449"/>
        <end position="473"/>
    </location>
</feature>
<evidence type="ECO:0000313" key="26">
    <source>
        <dbReference type="EMBL" id="CAE0549669.1"/>
    </source>
</evidence>
<evidence type="ECO:0000256" key="12">
    <source>
        <dbReference type="ARBA" id="ARBA00044891"/>
    </source>
</evidence>
<evidence type="ECO:0000256" key="18">
    <source>
        <dbReference type="ARBA" id="ARBA00044912"/>
    </source>
</evidence>
<evidence type="ECO:0000256" key="6">
    <source>
        <dbReference type="ARBA" id="ARBA00023136"/>
    </source>
</evidence>
<dbReference type="PANTHER" id="PTHR23512">
    <property type="entry name" value="MAJOR FACILITATOR SUPERFAMILY DOMAIN-CONTAINING PROTEIN 1"/>
    <property type="match status" value="1"/>
</dbReference>
<dbReference type="InterPro" id="IPR036259">
    <property type="entry name" value="MFS_trans_sf"/>
</dbReference>
<comment type="catalytic activity">
    <reaction evidence="20">
        <text>L-lysyl-glycine(out) = L-lysyl-glycine(in)</text>
        <dbReference type="Rhea" id="RHEA:79407"/>
        <dbReference type="ChEBI" id="CHEBI:191202"/>
    </reaction>
</comment>
<name>A0A7S3SBR5_EMIHU</name>
<comment type="catalytic activity">
    <reaction evidence="17">
        <text>L-arginyl-glycine(out) = L-arginyl-glycine(in)</text>
        <dbReference type="Rhea" id="RHEA:79391"/>
        <dbReference type="ChEBI" id="CHEBI:229955"/>
    </reaction>
</comment>
<feature type="transmembrane region" description="Helical" evidence="25">
    <location>
        <begin position="417"/>
        <end position="437"/>
    </location>
</feature>
<feature type="transmembrane region" description="Helical" evidence="25">
    <location>
        <begin position="120"/>
        <end position="143"/>
    </location>
</feature>
<evidence type="ECO:0000256" key="9">
    <source>
        <dbReference type="ARBA" id="ARBA00044878"/>
    </source>
</evidence>
<feature type="transmembrane region" description="Helical" evidence="25">
    <location>
        <begin position="89"/>
        <end position="114"/>
    </location>
</feature>
<gene>
    <name evidence="26" type="ORF">EHUX00137_LOCUS17607</name>
</gene>
<keyword evidence="5 25" id="KW-1133">Transmembrane helix</keyword>
<keyword evidence="3" id="KW-0813">Transport</keyword>
<evidence type="ECO:0000256" key="21">
    <source>
        <dbReference type="ARBA" id="ARBA00044985"/>
    </source>
</evidence>
<comment type="similarity">
    <text evidence="2">Belongs to the major facilitator superfamily.</text>
</comment>
<keyword evidence="7" id="KW-0458">Lysosome</keyword>
<evidence type="ECO:0000256" key="7">
    <source>
        <dbReference type="ARBA" id="ARBA00023228"/>
    </source>
</evidence>
<sequence>MTKTPNLNASRRFRLGRKQPLTSKRLTEPFLSPGGSVHTTEGIEKSKLRVRWLVLALLSLLMSGNYYCYDNPAALYTPLARRFVTNRQFELYFDGFYSIYSLPNIVLPLIGGVIVDRWGFATSLCLFTSFCLAGQAAVAAACASGSLNGMLVGRAIFGLGGESLSVAQSAFITSWFQDKELALSLGLSLSVARLGSVVNNLMSPRLASAFGSVHAALWAGAAFLALSLLCALALRCIDGRCSRAIRARFRIEAESSAADGPVSLSAVRRFGRPFWCLAACCVAVYASVLPFNNVSSALLFQRDFFRPGSVWTDDKDGRDWVYDPLHHGRSWPSKHPPGVHCSEARARDEPFCRAIAEAMAKSNEVMSEPFSMSAVLTPLLGWRVDRSGGRATLCVWSAVAVALVHLALAVTALPASLLLLGLGAGYSVFASVIWPSVPFVVDSKALGTAYGVITSLQNLGLCLVPMAVAYVHPLTRDWRAPGLPLSEWSGVELFFSALGAVGILAGFALGCDPLVRAALNSPTGRLPTGARIFVQDGWERSPDLPRPPSPPAVPATDAVFAHRPARTTICLPLQPAGKASGASAVSP</sequence>
<dbReference type="EMBL" id="HBIR01022995">
    <property type="protein sequence ID" value="CAE0549669.1"/>
    <property type="molecule type" value="Transcribed_RNA"/>
</dbReference>
<evidence type="ECO:0000256" key="24">
    <source>
        <dbReference type="ARBA" id="ARBA00046376"/>
    </source>
</evidence>
<dbReference type="AlphaFoldDB" id="A0A7S3SBR5"/>
<feature type="transmembrane region" description="Helical" evidence="25">
    <location>
        <begin position="393"/>
        <end position="411"/>
    </location>
</feature>
<evidence type="ECO:0000256" key="19">
    <source>
        <dbReference type="ARBA" id="ARBA00044919"/>
    </source>
</evidence>
<evidence type="ECO:0000256" key="3">
    <source>
        <dbReference type="ARBA" id="ARBA00022448"/>
    </source>
</evidence>
<evidence type="ECO:0000256" key="11">
    <source>
        <dbReference type="ARBA" id="ARBA00044884"/>
    </source>
</evidence>